<keyword evidence="3" id="KW-0238">DNA-binding</keyword>
<protein>
    <submittedName>
        <fullName evidence="7">Sef2 zinc cluster protein</fullName>
    </submittedName>
</protein>
<dbReference type="GO" id="GO:0000976">
    <property type="term" value="F:transcription cis-regulatory region binding"/>
    <property type="evidence" value="ECO:0007669"/>
    <property type="project" value="TreeGrafter"/>
</dbReference>
<dbReference type="CDD" id="cd00067">
    <property type="entry name" value="GAL4"/>
    <property type="match status" value="1"/>
</dbReference>
<dbReference type="PROSITE" id="PS50048">
    <property type="entry name" value="ZN2_CY6_FUNGAL_2"/>
    <property type="match status" value="1"/>
</dbReference>
<proteinExistence type="predicted"/>
<reference evidence="7 8" key="1">
    <citation type="journal article" date="2012" name="PLoS ONE">
        <title>Sequence and analysis of the genome of the pathogenic yeast Candida orthopsilosis.</title>
        <authorList>
            <person name="Riccombeni A."/>
            <person name="Vidanes G."/>
            <person name="Proux-Wera E."/>
            <person name="Wolfe K.H."/>
            <person name="Butler G."/>
        </authorList>
    </citation>
    <scope>NUCLEOTIDE SEQUENCE [LARGE SCALE GENOMIC DNA]</scope>
    <source>
        <strain evidence="7 8">Co 90-125</strain>
    </source>
</reference>
<keyword evidence="4" id="KW-0804">Transcription</keyword>
<dbReference type="SUPFAM" id="SSF57701">
    <property type="entry name" value="Zn2/Cys6 DNA-binding domain"/>
    <property type="match status" value="1"/>
</dbReference>
<evidence type="ECO:0000256" key="5">
    <source>
        <dbReference type="ARBA" id="ARBA00023242"/>
    </source>
</evidence>
<dbReference type="GeneID" id="14540777"/>
<dbReference type="GO" id="GO:0008270">
    <property type="term" value="F:zinc ion binding"/>
    <property type="evidence" value="ECO:0007669"/>
    <property type="project" value="InterPro"/>
</dbReference>
<evidence type="ECO:0000259" key="6">
    <source>
        <dbReference type="PROSITE" id="PS50048"/>
    </source>
</evidence>
<dbReference type="AlphaFoldDB" id="H8X827"/>
<dbReference type="InterPro" id="IPR001138">
    <property type="entry name" value="Zn2Cys6_DnaBD"/>
</dbReference>
<dbReference type="Gene3D" id="4.10.240.10">
    <property type="entry name" value="Zn(2)-C6 fungal-type DNA-binding domain"/>
    <property type="match status" value="1"/>
</dbReference>
<dbReference type="OrthoDB" id="3163292at2759"/>
<dbReference type="GO" id="GO:0000981">
    <property type="term" value="F:DNA-binding transcription factor activity, RNA polymerase II-specific"/>
    <property type="evidence" value="ECO:0007669"/>
    <property type="project" value="InterPro"/>
</dbReference>
<feature type="domain" description="Zn(2)-C6 fungal-type" evidence="6">
    <location>
        <begin position="28"/>
        <end position="61"/>
    </location>
</feature>
<dbReference type="GO" id="GO:0005634">
    <property type="term" value="C:nucleus"/>
    <property type="evidence" value="ECO:0007669"/>
    <property type="project" value="UniProtKB-SubCell"/>
</dbReference>
<evidence type="ECO:0000256" key="2">
    <source>
        <dbReference type="ARBA" id="ARBA00023015"/>
    </source>
</evidence>
<evidence type="ECO:0000313" key="7">
    <source>
        <dbReference type="EMBL" id="CCG24126.1"/>
    </source>
</evidence>
<dbReference type="eggNOG" id="ENOG502QR4T">
    <property type="taxonomic scope" value="Eukaryota"/>
</dbReference>
<gene>
    <name evidence="7" type="ORF">CORT_0E05410</name>
</gene>
<dbReference type="EMBL" id="HE681723">
    <property type="protein sequence ID" value="CCG24126.1"/>
    <property type="molecule type" value="Genomic_DNA"/>
</dbReference>
<evidence type="ECO:0000313" key="8">
    <source>
        <dbReference type="Proteomes" id="UP000005018"/>
    </source>
</evidence>
<dbReference type="Pfam" id="PF00172">
    <property type="entry name" value="Zn_clus"/>
    <property type="match status" value="1"/>
</dbReference>
<keyword evidence="5" id="KW-0539">Nucleus</keyword>
<name>H8X827_CANO9</name>
<evidence type="ECO:0000256" key="4">
    <source>
        <dbReference type="ARBA" id="ARBA00023163"/>
    </source>
</evidence>
<keyword evidence="8" id="KW-1185">Reference proteome</keyword>
<accession>H8X827</accession>
<dbReference type="InterPro" id="IPR036864">
    <property type="entry name" value="Zn2-C6_fun-type_DNA-bd_sf"/>
</dbReference>
<evidence type="ECO:0000256" key="3">
    <source>
        <dbReference type="ARBA" id="ARBA00023125"/>
    </source>
</evidence>
<organism evidence="7 8">
    <name type="scientific">Candida orthopsilosis (strain 90-125)</name>
    <name type="common">Yeast</name>
    <dbReference type="NCBI Taxonomy" id="1136231"/>
    <lineage>
        <taxon>Eukaryota</taxon>
        <taxon>Fungi</taxon>
        <taxon>Dikarya</taxon>
        <taxon>Ascomycota</taxon>
        <taxon>Saccharomycotina</taxon>
        <taxon>Pichiomycetes</taxon>
        <taxon>Debaryomycetaceae</taxon>
        <taxon>Candida/Lodderomyces clade</taxon>
        <taxon>Candida</taxon>
    </lineage>
</organism>
<sequence>MIMSLQSQNRLKLIIPKQRSKTDKILKTCTRCRQHKTKCDAFQTNPNPCTHCFKKNVNCNLEILSKPTGRVKTLDIVERLSCEVSDLKELMTDLIQRRNDLVELLIERGKQIEQEASIQCHKQQQEQQELQKPSLKRIYTPPVSTMQSCLNTPYTSPESTIDLYTEADGESPNVSDTSKYTIKANYKVKPISITHKQAQFYFTNYERNFNKYLPIFPDEFFQSTNLIEFHKENELTFWCIILTSHLNQYEQANEYKSLAEHVKSLVVDKCWFNTPRSVYIISSLLILTTWPLPNHQHTKIADNLSVKFISLMKSLSYQFGLHKLEFINEFSHKTKINLSQEVNLNNRIRERIYKFVNINSNYWLINLGLSNNNYNGFNQDYILNKASNIDIHDSSIASSSINDHYINCLLKISMIQSKLNENMNALIGDSLEFGEDHMTMKMLPNQLNTTKLINFNMFEIIIDDLKKTLSMVDQEENSDNNNDNDSFCGDLSNLIQMSIAYSKLQLFVYSLSKSDIPLQEYRVYIKKLVSCCMEIMQLSQSQQTNYLDLPIYFKFPIELTLLTLLRIFKSPILHIIDEYNEIKTCFNKVYETVFKFKNWQFMTTKLYRLIEMFDKLSREFVISQSVNEETKNENDAVVTTGDFFLITKMKNYLVSSLQYEMIWLIYQHEHVQKGNEDTSAQQLSLQQWNSIGVYDNQLIEYLKTNESILNP</sequence>
<dbReference type="PANTHER" id="PTHR31845:SF6">
    <property type="entry name" value="TRANSCRIPTION FACTOR SEF1-RELATED"/>
    <property type="match status" value="1"/>
</dbReference>
<dbReference type="RefSeq" id="XP_003870256.1">
    <property type="nucleotide sequence ID" value="XM_003870207.1"/>
</dbReference>
<evidence type="ECO:0000256" key="1">
    <source>
        <dbReference type="ARBA" id="ARBA00004123"/>
    </source>
</evidence>
<comment type="subcellular location">
    <subcellularLocation>
        <location evidence="1">Nucleus</location>
    </subcellularLocation>
</comment>
<dbReference type="SMART" id="SM00066">
    <property type="entry name" value="GAL4"/>
    <property type="match status" value="1"/>
</dbReference>
<dbReference type="PANTHER" id="PTHR31845">
    <property type="entry name" value="FINGER DOMAIN PROTEIN, PUTATIVE-RELATED"/>
    <property type="match status" value="1"/>
</dbReference>
<dbReference type="InterPro" id="IPR051089">
    <property type="entry name" value="prtT"/>
</dbReference>
<dbReference type="KEGG" id="cot:CORT_0E05410"/>
<dbReference type="HOGENOM" id="CLU_416171_0_0_1"/>
<dbReference type="PROSITE" id="PS00463">
    <property type="entry name" value="ZN2_CY6_FUNGAL_1"/>
    <property type="match status" value="1"/>
</dbReference>
<dbReference type="Proteomes" id="UP000005018">
    <property type="component" value="Chromosome 5"/>
</dbReference>
<keyword evidence="2" id="KW-0805">Transcription regulation</keyword>